<dbReference type="PANTHER" id="PTHR43135:SF3">
    <property type="entry name" value="ALPHA-D-RIBOSE 1-METHYLPHOSPHONATE 5-TRIPHOSPHATE DIPHOSPHATASE"/>
    <property type="match status" value="1"/>
</dbReference>
<dbReference type="AlphaFoldDB" id="A0A0G3ETU4"/>
<evidence type="ECO:0000313" key="6">
    <source>
        <dbReference type="EMBL" id="AKJ68787.1"/>
    </source>
</evidence>
<dbReference type="Proteomes" id="UP000036700">
    <property type="component" value="Chromosome"/>
</dbReference>
<gene>
    <name evidence="6" type="ORF">ABW99_11725</name>
</gene>
<sequence length="595" mass="65713">MRERQAMYQEITERNASASAQRDQVAAHYDQVRAIFDILNGKKEADLLLRNLNILDVHSETVYQGSILVYDKRIVALNPDETAIKVRQVFDGEGLYAIPGLIDAHVHFDAQLAHPAAFGEAIVPCGTTTIFSECLDFVSAAGAEAVPATAQLFKHHERLPYRVYAFAPGKKTSVEVTDALLKMEPVIGLGELAHLTYSVGNDDDFRKSALGRAKGGFMNTHWGVTTLSDMMLNYMPAIGAFANHDVWKEDDIEKSVRYGLQTQIKFGVGSAEVIKIMLRAIVKRKWPAENFQLCADNISVDRLLTKGHMDWVVSLCAEMGIDPIQAIKMATLYTARAFRMDNKFGSLTPGRFADIVLTDSLSKINPRFVFKDGELVAKDRQMLKHADIDYSGMVKEPVPGLGNLSPAELELLPLEISADGKQAKVYLFDVYGRGHEKFYQEVWVPVRDGKIVPEVGGVTLNRIAVVQRYANGKRHVVNGLFKGVRIDRGAVATFWPAPKAYFVAVGQDSEEMCHCLKQIDAQVGGCVVTENKAVKALLPLDIYGVMANMSLSELVAATRAIDAALEAMGNRNEGEPVVNKLLTLFISLDRFGFMV</sequence>
<accession>A0A0G3ETU4</accession>
<dbReference type="PANTHER" id="PTHR43135">
    <property type="entry name" value="ALPHA-D-RIBOSE 1-METHYLPHOSPHONATE 5-TRIPHOSPHATE DIPHOSPHATASE"/>
    <property type="match status" value="1"/>
</dbReference>
<dbReference type="STRING" id="445709.ABW99_11725"/>
<dbReference type="EMBL" id="CP011568">
    <property type="protein sequence ID" value="AKJ68787.1"/>
    <property type="molecule type" value="Genomic_DNA"/>
</dbReference>
<dbReference type="GO" id="GO:0000034">
    <property type="term" value="F:adenine deaminase activity"/>
    <property type="evidence" value="ECO:0007669"/>
    <property type="project" value="UniProtKB-EC"/>
</dbReference>
<name>A0A0G3ETU4_9BURK</name>
<feature type="domain" description="Amidohydrolase-related" evidence="4">
    <location>
        <begin position="317"/>
        <end position="375"/>
    </location>
</feature>
<dbReference type="Gene3D" id="2.30.40.10">
    <property type="entry name" value="Urease, subunit C, domain 1"/>
    <property type="match status" value="1"/>
</dbReference>
<dbReference type="InterPro" id="IPR006680">
    <property type="entry name" value="Amidohydro-rel"/>
</dbReference>
<dbReference type="Pfam" id="PF13382">
    <property type="entry name" value="Adenine_deam_C"/>
    <property type="match status" value="1"/>
</dbReference>
<keyword evidence="7" id="KW-1185">Reference proteome</keyword>
<dbReference type="Gene3D" id="3.20.20.140">
    <property type="entry name" value="Metal-dependent hydrolases"/>
    <property type="match status" value="1"/>
</dbReference>
<protein>
    <recommendedName>
        <fullName evidence="2">adenine deaminase</fullName>
        <ecNumber evidence="2">3.5.4.2</ecNumber>
    </recommendedName>
</protein>
<dbReference type="InterPro" id="IPR032466">
    <property type="entry name" value="Metal_Hydrolase"/>
</dbReference>
<evidence type="ECO:0000313" key="7">
    <source>
        <dbReference type="Proteomes" id="UP000036700"/>
    </source>
</evidence>
<dbReference type="InterPro" id="IPR051781">
    <property type="entry name" value="Metallo-dep_Hydrolase"/>
</dbReference>
<organism evidence="6 7">
    <name type="scientific">Pandoraea thiooxydans</name>
    <dbReference type="NCBI Taxonomy" id="445709"/>
    <lineage>
        <taxon>Bacteria</taxon>
        <taxon>Pseudomonadati</taxon>
        <taxon>Pseudomonadota</taxon>
        <taxon>Betaproteobacteria</taxon>
        <taxon>Burkholderiales</taxon>
        <taxon>Burkholderiaceae</taxon>
        <taxon>Pandoraea</taxon>
    </lineage>
</organism>
<comment type="similarity">
    <text evidence="1">Belongs to the metallo-dependent hydrolases superfamily. Adenine deaminase family.</text>
</comment>
<comment type="catalytic activity">
    <reaction evidence="3">
        <text>adenine + H2O + H(+) = hypoxanthine + NH4(+)</text>
        <dbReference type="Rhea" id="RHEA:23688"/>
        <dbReference type="ChEBI" id="CHEBI:15377"/>
        <dbReference type="ChEBI" id="CHEBI:15378"/>
        <dbReference type="ChEBI" id="CHEBI:16708"/>
        <dbReference type="ChEBI" id="CHEBI:17368"/>
        <dbReference type="ChEBI" id="CHEBI:28938"/>
        <dbReference type="EC" id="3.5.4.2"/>
    </reaction>
</comment>
<evidence type="ECO:0000259" key="5">
    <source>
        <dbReference type="Pfam" id="PF13382"/>
    </source>
</evidence>
<evidence type="ECO:0000256" key="1">
    <source>
        <dbReference type="ARBA" id="ARBA00006773"/>
    </source>
</evidence>
<proteinExistence type="inferred from homology"/>
<evidence type="ECO:0000256" key="3">
    <source>
        <dbReference type="ARBA" id="ARBA00047720"/>
    </source>
</evidence>
<dbReference type="OrthoDB" id="9782972at2"/>
<dbReference type="Pfam" id="PF01979">
    <property type="entry name" value="Amidohydro_1"/>
    <property type="match status" value="1"/>
</dbReference>
<reference evidence="7" key="1">
    <citation type="submission" date="2015-06" db="EMBL/GenBank/DDBJ databases">
        <authorList>
            <person name="Lim Y.L."/>
            <person name="Ee R."/>
            <person name="Yong D."/>
            <person name="How K.Y."/>
            <person name="Yin W.F."/>
            <person name="Chan K.G."/>
        </authorList>
    </citation>
    <scope>NUCLEOTIDE SEQUENCE [LARGE SCALE GENOMIC DNA]</scope>
    <source>
        <strain evidence="7">DSM 25325</strain>
    </source>
</reference>
<feature type="domain" description="Adenine deaminase C-terminal" evidence="5">
    <location>
        <begin position="441"/>
        <end position="574"/>
    </location>
</feature>
<dbReference type="InterPro" id="IPR026912">
    <property type="entry name" value="Adenine_deam_C"/>
</dbReference>
<dbReference type="EC" id="3.5.4.2" evidence="2"/>
<evidence type="ECO:0000256" key="2">
    <source>
        <dbReference type="ARBA" id="ARBA00012782"/>
    </source>
</evidence>
<dbReference type="KEGG" id="ptx:ABW99_11725"/>
<dbReference type="PATRIC" id="fig|445709.3.peg.2490"/>
<dbReference type="InterPro" id="IPR011059">
    <property type="entry name" value="Metal-dep_hydrolase_composite"/>
</dbReference>
<dbReference type="SUPFAM" id="SSF51556">
    <property type="entry name" value="Metallo-dependent hydrolases"/>
    <property type="match status" value="1"/>
</dbReference>
<evidence type="ECO:0000259" key="4">
    <source>
        <dbReference type="Pfam" id="PF01979"/>
    </source>
</evidence>
<dbReference type="SUPFAM" id="SSF51338">
    <property type="entry name" value="Composite domain of metallo-dependent hydrolases"/>
    <property type="match status" value="1"/>
</dbReference>